<dbReference type="WBParaSite" id="PTRK_0000146800.1">
    <property type="protein sequence ID" value="PTRK_0000146800.1"/>
    <property type="gene ID" value="PTRK_0000146800"/>
</dbReference>
<dbReference type="Gene3D" id="3.40.390.10">
    <property type="entry name" value="Collagenase (Catalytic Domain)"/>
    <property type="match status" value="1"/>
</dbReference>
<dbReference type="InterPro" id="IPR001506">
    <property type="entry name" value="Peptidase_M12A"/>
</dbReference>
<sequence>MFVLNEEDSNDVDLHSSKSGQSTLAFEDEIVSEGIRRQEKRIIDNRIVGTSLKSETEDTIQEKDIITRGENSILNNQTVGRNSTIDKDRNINTTNPTITTQMSTTTIPELKDEYKNFTIKYYCDDNVNTSQVRKAIKRIENKTCLVFEKSESPVSLKKGINFITNIECNVVTNLSTYNSDTLVNLFPCLRSSGYYEQEIAERLGAIDENSLNKRENYLKSLSKRIKTYLTKGYYEGNFSSLQNFSNILGKEYQLSFRQFKIINDFYCNKCRKRNITCLYGGYQNPKNCSTCVCPYGYTGDTCKNLDNPNKTACNGVIFTASKSEQAIATIGKKHCVYRITSKSGINVYMKTTFINSTLSPYPSIMNICPEGIGFEMKISEDKTERGVCVCGNFKSIKFTSQSSEILVIYNGLKKTNGFGLYFRETNFSLPVSTTKKNNSLKRKEEKRKTSSDTNKEKNIRI</sequence>
<evidence type="ECO:0000313" key="4">
    <source>
        <dbReference type="WBParaSite" id="PTRK_0000146800.1"/>
    </source>
</evidence>
<feature type="region of interest" description="Disordered" evidence="1">
    <location>
        <begin position="1"/>
        <end position="20"/>
    </location>
</feature>
<name>A0A0N4Z3H0_PARTI</name>
<proteinExistence type="predicted"/>
<organism evidence="3 4">
    <name type="scientific">Parastrongyloides trichosuri</name>
    <name type="common">Possum-specific nematode worm</name>
    <dbReference type="NCBI Taxonomy" id="131310"/>
    <lineage>
        <taxon>Eukaryota</taxon>
        <taxon>Metazoa</taxon>
        <taxon>Ecdysozoa</taxon>
        <taxon>Nematoda</taxon>
        <taxon>Chromadorea</taxon>
        <taxon>Rhabditida</taxon>
        <taxon>Tylenchina</taxon>
        <taxon>Panagrolaimomorpha</taxon>
        <taxon>Strongyloidoidea</taxon>
        <taxon>Strongyloididae</taxon>
        <taxon>Parastrongyloides</taxon>
    </lineage>
</organism>
<reference evidence="4" key="1">
    <citation type="submission" date="2017-02" db="UniProtKB">
        <authorList>
            <consortium name="WormBaseParasite"/>
        </authorList>
    </citation>
    <scope>IDENTIFICATION</scope>
</reference>
<dbReference type="AlphaFoldDB" id="A0A0N4Z3H0"/>
<feature type="domain" description="Peptidase M12A" evidence="2">
    <location>
        <begin position="115"/>
        <end position="232"/>
    </location>
</feature>
<evidence type="ECO:0000259" key="2">
    <source>
        <dbReference type="Pfam" id="PF01400"/>
    </source>
</evidence>
<evidence type="ECO:0000313" key="3">
    <source>
        <dbReference type="Proteomes" id="UP000038045"/>
    </source>
</evidence>
<evidence type="ECO:0000256" key="1">
    <source>
        <dbReference type="SAM" id="MobiDB-lite"/>
    </source>
</evidence>
<feature type="compositionally biased region" description="Acidic residues" evidence="1">
    <location>
        <begin position="1"/>
        <end position="11"/>
    </location>
</feature>
<dbReference type="GO" id="GO:0006508">
    <property type="term" value="P:proteolysis"/>
    <property type="evidence" value="ECO:0007669"/>
    <property type="project" value="InterPro"/>
</dbReference>
<accession>A0A0N4Z3H0</accession>
<dbReference type="PANTHER" id="PTHR10127:SF831">
    <property type="entry name" value="ZINC METALLOPROTEINASE NAS-37"/>
    <property type="match status" value="1"/>
</dbReference>
<feature type="compositionally biased region" description="Basic and acidic residues" evidence="1">
    <location>
        <begin position="441"/>
        <end position="461"/>
    </location>
</feature>
<dbReference type="InterPro" id="IPR024079">
    <property type="entry name" value="MetalloPept_cat_dom_sf"/>
</dbReference>
<dbReference type="Pfam" id="PF01400">
    <property type="entry name" value="Astacin"/>
    <property type="match status" value="1"/>
</dbReference>
<dbReference type="Proteomes" id="UP000038045">
    <property type="component" value="Unplaced"/>
</dbReference>
<protein>
    <submittedName>
        <fullName evidence="4">Astacin domain-containing protein</fullName>
    </submittedName>
</protein>
<keyword evidence="3" id="KW-1185">Reference proteome</keyword>
<feature type="region of interest" description="Disordered" evidence="1">
    <location>
        <begin position="433"/>
        <end position="461"/>
    </location>
</feature>
<dbReference type="PANTHER" id="PTHR10127">
    <property type="entry name" value="DISCOIDIN, CUB, EGF, LAMININ , AND ZINC METALLOPROTEASE DOMAIN CONTAINING"/>
    <property type="match status" value="1"/>
</dbReference>
<dbReference type="GO" id="GO:0004222">
    <property type="term" value="F:metalloendopeptidase activity"/>
    <property type="evidence" value="ECO:0007669"/>
    <property type="project" value="InterPro"/>
</dbReference>